<dbReference type="EMBL" id="BARU01030004">
    <property type="protein sequence ID" value="GAH73505.1"/>
    <property type="molecule type" value="Genomic_DNA"/>
</dbReference>
<feature type="non-terminal residue" evidence="1">
    <location>
        <position position="1"/>
    </location>
</feature>
<feature type="non-terminal residue" evidence="1">
    <location>
        <position position="266"/>
    </location>
</feature>
<accession>X1IW95</accession>
<protein>
    <recommendedName>
        <fullName evidence="2">Amidohydrolase 3 domain-containing protein</fullName>
    </recommendedName>
</protein>
<comment type="caution">
    <text evidence="1">The sequence shown here is derived from an EMBL/GenBank/DDBJ whole genome shotgun (WGS) entry which is preliminary data.</text>
</comment>
<dbReference type="InterPro" id="IPR032466">
    <property type="entry name" value="Metal_Hydrolase"/>
</dbReference>
<evidence type="ECO:0008006" key="2">
    <source>
        <dbReference type="Google" id="ProtNLM"/>
    </source>
</evidence>
<sequence>GTVRMCIMGNDNQKPTEEELEEMKKLIAKSMEEGAKGLSLGLIYPPGSYAEIEELIEVCKLVAEYDGIVMVHMRNEQDKLLESIDEMVQVVRESKVRLHISHLKALGPKNWGKVTQALEKITTLREEGFEICFGQYPYAASCTGLKVVVPGWAYEGGEQGFQKRLNDKEEYEKVLAGVNKNIKARGGADKILIATVATKENTWMAGKNLKVISEKMNLEPGKTVLNILKVEGPSVVAVYFSISDQDVTTVMKNSLQTICTDGIMGS</sequence>
<proteinExistence type="predicted"/>
<dbReference type="AlphaFoldDB" id="X1IW95"/>
<gene>
    <name evidence="1" type="ORF">S03H2_47665</name>
</gene>
<evidence type="ECO:0000313" key="1">
    <source>
        <dbReference type="EMBL" id="GAH73505.1"/>
    </source>
</evidence>
<organism evidence="1">
    <name type="scientific">marine sediment metagenome</name>
    <dbReference type="NCBI Taxonomy" id="412755"/>
    <lineage>
        <taxon>unclassified sequences</taxon>
        <taxon>metagenomes</taxon>
        <taxon>ecological metagenomes</taxon>
    </lineage>
</organism>
<reference evidence="1" key="1">
    <citation type="journal article" date="2014" name="Front. Microbiol.">
        <title>High frequency of phylogenetically diverse reductive dehalogenase-homologous genes in deep subseafloor sedimentary metagenomes.</title>
        <authorList>
            <person name="Kawai M."/>
            <person name="Futagami T."/>
            <person name="Toyoda A."/>
            <person name="Takaki Y."/>
            <person name="Nishi S."/>
            <person name="Hori S."/>
            <person name="Arai W."/>
            <person name="Tsubouchi T."/>
            <person name="Morono Y."/>
            <person name="Uchiyama I."/>
            <person name="Ito T."/>
            <person name="Fujiyama A."/>
            <person name="Inagaki F."/>
            <person name="Takami H."/>
        </authorList>
    </citation>
    <scope>NUCLEOTIDE SEQUENCE</scope>
    <source>
        <strain evidence="1">Expedition CK06-06</strain>
    </source>
</reference>
<name>X1IW95_9ZZZZ</name>
<dbReference type="SUPFAM" id="SSF51556">
    <property type="entry name" value="Metallo-dependent hydrolases"/>
    <property type="match status" value="1"/>
</dbReference>
<dbReference type="Gene3D" id="3.20.20.140">
    <property type="entry name" value="Metal-dependent hydrolases"/>
    <property type="match status" value="1"/>
</dbReference>